<reference evidence="4" key="1">
    <citation type="journal article" date="2023" name="Mol. Phylogenet. Evol.">
        <title>Genome-scale phylogeny and comparative genomics of the fungal order Sordariales.</title>
        <authorList>
            <person name="Hensen N."/>
            <person name="Bonometti L."/>
            <person name="Westerberg I."/>
            <person name="Brannstrom I.O."/>
            <person name="Guillou S."/>
            <person name="Cros-Aarteil S."/>
            <person name="Calhoun S."/>
            <person name="Haridas S."/>
            <person name="Kuo A."/>
            <person name="Mondo S."/>
            <person name="Pangilinan J."/>
            <person name="Riley R."/>
            <person name="LaButti K."/>
            <person name="Andreopoulos B."/>
            <person name="Lipzen A."/>
            <person name="Chen C."/>
            <person name="Yan M."/>
            <person name="Daum C."/>
            <person name="Ng V."/>
            <person name="Clum A."/>
            <person name="Steindorff A."/>
            <person name="Ohm R.A."/>
            <person name="Martin F."/>
            <person name="Silar P."/>
            <person name="Natvig D.O."/>
            <person name="Lalanne C."/>
            <person name="Gautier V."/>
            <person name="Ament-Velasquez S.L."/>
            <person name="Kruys A."/>
            <person name="Hutchinson M.I."/>
            <person name="Powell A.J."/>
            <person name="Barry K."/>
            <person name="Miller A.N."/>
            <person name="Grigoriev I.V."/>
            <person name="Debuchy R."/>
            <person name="Gladieux P."/>
            <person name="Hiltunen Thoren M."/>
            <person name="Johannesson H."/>
        </authorList>
    </citation>
    <scope>NUCLEOTIDE SEQUENCE</scope>
    <source>
        <strain evidence="4">CBS 626.80</strain>
    </source>
</reference>
<proteinExistence type="predicted"/>
<protein>
    <recommendedName>
        <fullName evidence="6">Cytochrome P450</fullName>
    </recommendedName>
</protein>
<dbReference type="InterPro" id="IPR036396">
    <property type="entry name" value="Cyt_P450_sf"/>
</dbReference>
<dbReference type="SUPFAM" id="SSF48264">
    <property type="entry name" value="Cytochrome P450"/>
    <property type="match status" value="1"/>
</dbReference>
<organism evidence="4 5">
    <name type="scientific">Pseudoneurospora amorphoporcata</name>
    <dbReference type="NCBI Taxonomy" id="241081"/>
    <lineage>
        <taxon>Eukaryota</taxon>
        <taxon>Fungi</taxon>
        <taxon>Dikarya</taxon>
        <taxon>Ascomycota</taxon>
        <taxon>Pezizomycotina</taxon>
        <taxon>Sordariomycetes</taxon>
        <taxon>Sordariomycetidae</taxon>
        <taxon>Sordariales</taxon>
        <taxon>Sordariaceae</taxon>
        <taxon>Pseudoneurospora</taxon>
    </lineage>
</organism>
<evidence type="ECO:0000256" key="1">
    <source>
        <dbReference type="ARBA" id="ARBA00004792"/>
    </source>
</evidence>
<keyword evidence="3" id="KW-1133">Transmembrane helix</keyword>
<dbReference type="GO" id="GO:0005506">
    <property type="term" value="F:iron ion binding"/>
    <property type="evidence" value="ECO:0007669"/>
    <property type="project" value="InterPro"/>
</dbReference>
<comment type="caution">
    <text evidence="4">The sequence shown here is derived from an EMBL/GenBank/DDBJ whole genome shotgun (WGS) entry which is preliminary data.</text>
</comment>
<dbReference type="InterPro" id="IPR001128">
    <property type="entry name" value="Cyt_P450"/>
</dbReference>
<keyword evidence="3" id="KW-0812">Transmembrane</keyword>
<dbReference type="GO" id="GO:0016705">
    <property type="term" value="F:oxidoreductase activity, acting on paired donors, with incorporation or reduction of molecular oxygen"/>
    <property type="evidence" value="ECO:0007669"/>
    <property type="project" value="InterPro"/>
</dbReference>
<dbReference type="GO" id="GO:0004497">
    <property type="term" value="F:monooxygenase activity"/>
    <property type="evidence" value="ECO:0007669"/>
    <property type="project" value="InterPro"/>
</dbReference>
<evidence type="ECO:0000313" key="5">
    <source>
        <dbReference type="Proteomes" id="UP001303222"/>
    </source>
</evidence>
<accession>A0AAN6SIY9</accession>
<evidence type="ECO:0000256" key="3">
    <source>
        <dbReference type="SAM" id="Phobius"/>
    </source>
</evidence>
<evidence type="ECO:0000256" key="2">
    <source>
        <dbReference type="ARBA" id="ARBA00023194"/>
    </source>
</evidence>
<reference evidence="4" key="2">
    <citation type="submission" date="2023-06" db="EMBL/GenBank/DDBJ databases">
        <authorList>
            <consortium name="Lawrence Berkeley National Laboratory"/>
            <person name="Mondo S.J."/>
            <person name="Hensen N."/>
            <person name="Bonometti L."/>
            <person name="Westerberg I."/>
            <person name="Brannstrom I.O."/>
            <person name="Guillou S."/>
            <person name="Cros-Aarteil S."/>
            <person name="Calhoun S."/>
            <person name="Haridas S."/>
            <person name="Kuo A."/>
            <person name="Pangilinan J."/>
            <person name="Riley R."/>
            <person name="Labutti K."/>
            <person name="Andreopoulos B."/>
            <person name="Lipzen A."/>
            <person name="Chen C."/>
            <person name="Yanf M."/>
            <person name="Daum C."/>
            <person name="Ng V."/>
            <person name="Clum A."/>
            <person name="Steindorff A."/>
            <person name="Ohm R."/>
            <person name="Martin F."/>
            <person name="Silar P."/>
            <person name="Natvig D."/>
            <person name="Lalanne C."/>
            <person name="Gautier V."/>
            <person name="Ament-Velasquez S.L."/>
            <person name="Kruys A."/>
            <person name="Hutchinson M.I."/>
            <person name="Powell A.J."/>
            <person name="Barry K."/>
            <person name="Miller A.N."/>
            <person name="Grigoriev I.V."/>
            <person name="Debuchy R."/>
            <person name="Gladieux P."/>
            <person name="Thoren M.H."/>
            <person name="Johannesson H."/>
        </authorList>
    </citation>
    <scope>NUCLEOTIDE SEQUENCE</scope>
    <source>
        <strain evidence="4">CBS 626.80</strain>
    </source>
</reference>
<evidence type="ECO:0000313" key="4">
    <source>
        <dbReference type="EMBL" id="KAK3954726.1"/>
    </source>
</evidence>
<dbReference type="GO" id="GO:0020037">
    <property type="term" value="F:heme binding"/>
    <property type="evidence" value="ECO:0007669"/>
    <property type="project" value="InterPro"/>
</dbReference>
<feature type="transmembrane region" description="Helical" evidence="3">
    <location>
        <begin position="49"/>
        <end position="69"/>
    </location>
</feature>
<gene>
    <name evidence="4" type="ORF">QBC32DRAFT_396131</name>
</gene>
<dbReference type="Pfam" id="PF00067">
    <property type="entry name" value="p450"/>
    <property type="match status" value="1"/>
</dbReference>
<dbReference type="Gene3D" id="1.10.630.10">
    <property type="entry name" value="Cytochrome P450"/>
    <property type="match status" value="1"/>
</dbReference>
<dbReference type="EMBL" id="MU859086">
    <property type="protein sequence ID" value="KAK3954726.1"/>
    <property type="molecule type" value="Genomic_DNA"/>
</dbReference>
<name>A0AAN6SIY9_9PEZI</name>
<evidence type="ECO:0008006" key="6">
    <source>
        <dbReference type="Google" id="ProtNLM"/>
    </source>
</evidence>
<dbReference type="GO" id="GO:0017000">
    <property type="term" value="P:antibiotic biosynthetic process"/>
    <property type="evidence" value="ECO:0007669"/>
    <property type="project" value="UniProtKB-KW"/>
</dbReference>
<dbReference type="AlphaFoldDB" id="A0AAN6SIY9"/>
<keyword evidence="2" id="KW-0045">Antibiotic biosynthesis</keyword>
<keyword evidence="5" id="KW-1185">Reference proteome</keyword>
<keyword evidence="3" id="KW-0472">Membrane</keyword>
<sequence length="493" mass="55370">MRRWMGISTSISFSNVQLHLHHQKNCALPRRYHSAQALFPRSATTTAKMLIAILALLFLSLAYGVHHIISHQTGLLHQIFTQNIFTTLQLARLIGPPNPNDLVTLPDTIPDSISTSKISTAQALATQRINHARSIIDFSYAGPKLELEDRLRLRALANSRLVVAFGIDTSLTSSSVSVHKEFHKLANASISKSNADWQKLYEVSMNFLQREKIGRNSVHLAECVRCLCFVVVLVSQFEADLMKLDGSIVKQVTDEINTQWLKSKVNDGTLKRSEKLKRYLYTLFEDPEKSVVTGAAISSTQALGLIIPQYETLWRVVLLTYITAYHRQSDRRSLKKRVRDVPACLGNAAIEKEALKLAKEGLRLYPSNNSIYRALPGTGPPISADVQACHRYFDVWGPDALEFRPERFDNLTPLQEKAYFPFSLGSHKCPASRGFGNRIVTMLVVSMGRALSPETGKLNFRDAQLDDEVGTPLPTGRDEMENWSWDLVLVQRS</sequence>
<dbReference type="Proteomes" id="UP001303222">
    <property type="component" value="Unassembled WGS sequence"/>
</dbReference>
<comment type="pathway">
    <text evidence="1">Antibiotic biosynthesis.</text>
</comment>